<dbReference type="Gene3D" id="3.40.50.300">
    <property type="entry name" value="P-loop containing nucleotide triphosphate hydrolases"/>
    <property type="match status" value="1"/>
</dbReference>
<dbReference type="PROSITE" id="PS00675">
    <property type="entry name" value="SIGMA54_INTERACT_1"/>
    <property type="match status" value="1"/>
</dbReference>
<dbReference type="Gene3D" id="1.10.10.60">
    <property type="entry name" value="Homeodomain-like"/>
    <property type="match status" value="1"/>
</dbReference>
<feature type="domain" description="Sigma-54 factor interaction" evidence="7">
    <location>
        <begin position="403"/>
        <end position="632"/>
    </location>
</feature>
<dbReference type="PANTHER" id="PTHR32071">
    <property type="entry name" value="TRANSCRIPTIONAL REGULATORY PROTEIN"/>
    <property type="match status" value="1"/>
</dbReference>
<dbReference type="CDD" id="cd00009">
    <property type="entry name" value="AAA"/>
    <property type="match status" value="1"/>
</dbReference>
<dbReference type="Pfam" id="PF01590">
    <property type="entry name" value="GAF"/>
    <property type="match status" value="1"/>
</dbReference>
<evidence type="ECO:0000313" key="8">
    <source>
        <dbReference type="EMBL" id="SBV94145.1"/>
    </source>
</evidence>
<dbReference type="InterPro" id="IPR058031">
    <property type="entry name" value="AAA_lid_NorR"/>
</dbReference>
<organism evidence="8">
    <name type="scientific">uncultured Desulfovibrio sp</name>
    <dbReference type="NCBI Taxonomy" id="167968"/>
    <lineage>
        <taxon>Bacteria</taxon>
        <taxon>Pseudomonadati</taxon>
        <taxon>Thermodesulfobacteriota</taxon>
        <taxon>Desulfovibrionia</taxon>
        <taxon>Desulfovibrionales</taxon>
        <taxon>Desulfovibrionaceae</taxon>
        <taxon>Desulfovibrio</taxon>
        <taxon>environmental samples</taxon>
    </lineage>
</organism>
<dbReference type="Gene3D" id="1.10.8.60">
    <property type="match status" value="1"/>
</dbReference>
<evidence type="ECO:0000256" key="4">
    <source>
        <dbReference type="ARBA" id="ARBA00023125"/>
    </source>
</evidence>
<dbReference type="PROSITE" id="PS00688">
    <property type="entry name" value="SIGMA54_INTERACT_3"/>
    <property type="match status" value="1"/>
</dbReference>
<dbReference type="InterPro" id="IPR003593">
    <property type="entry name" value="AAA+_ATPase"/>
</dbReference>
<keyword evidence="1" id="KW-0547">Nucleotide-binding</keyword>
<keyword evidence="2" id="KW-0067">ATP-binding</keyword>
<dbReference type="RefSeq" id="WP_256267572.1">
    <property type="nucleotide sequence ID" value="NZ_LT598928.1"/>
</dbReference>
<evidence type="ECO:0000259" key="7">
    <source>
        <dbReference type="PROSITE" id="PS50045"/>
    </source>
</evidence>
<dbReference type="Pfam" id="PF00158">
    <property type="entry name" value="Sigma54_activat"/>
    <property type="match status" value="1"/>
</dbReference>
<name>A0A212J4P6_9BACT</name>
<dbReference type="FunFam" id="1.10.8.60:FF:000014">
    <property type="entry name" value="DNA-binding transcriptional regulator NtrC"/>
    <property type="match status" value="1"/>
</dbReference>
<dbReference type="InterPro" id="IPR003018">
    <property type="entry name" value="GAF"/>
</dbReference>
<keyword evidence="5" id="KW-0010">Activator</keyword>
<dbReference type="PANTHER" id="PTHR32071:SF123">
    <property type="entry name" value="DNA-BINDING TRANSCRIPTIONAL ACTIVATOR HYFR-RELATED"/>
    <property type="match status" value="1"/>
</dbReference>
<evidence type="ECO:0000256" key="6">
    <source>
        <dbReference type="ARBA" id="ARBA00023163"/>
    </source>
</evidence>
<keyword evidence="4" id="KW-0238">DNA-binding</keyword>
<evidence type="ECO:0000256" key="1">
    <source>
        <dbReference type="ARBA" id="ARBA00022741"/>
    </source>
</evidence>
<dbReference type="SUPFAM" id="SSF55781">
    <property type="entry name" value="GAF domain-like"/>
    <property type="match status" value="1"/>
</dbReference>
<keyword evidence="6" id="KW-0804">Transcription</keyword>
<dbReference type="Pfam" id="PF25601">
    <property type="entry name" value="AAA_lid_14"/>
    <property type="match status" value="1"/>
</dbReference>
<dbReference type="InterPro" id="IPR029016">
    <property type="entry name" value="GAF-like_dom_sf"/>
</dbReference>
<proteinExistence type="predicted"/>
<reference evidence="8" key="1">
    <citation type="submission" date="2016-04" db="EMBL/GenBank/DDBJ databases">
        <authorList>
            <person name="Evans L.H."/>
            <person name="Alamgir A."/>
            <person name="Owens N."/>
            <person name="Weber N.D."/>
            <person name="Virtaneva K."/>
            <person name="Barbian K."/>
            <person name="Babar A."/>
            <person name="Rosenke K."/>
        </authorList>
    </citation>
    <scope>NUCLEOTIDE SEQUENCE</scope>
    <source>
        <strain evidence="8">92-2</strain>
    </source>
</reference>
<dbReference type="GO" id="GO:0005524">
    <property type="term" value="F:ATP binding"/>
    <property type="evidence" value="ECO:0007669"/>
    <property type="project" value="UniProtKB-KW"/>
</dbReference>
<dbReference type="InterPro" id="IPR025944">
    <property type="entry name" value="Sigma_54_int_dom_CS"/>
</dbReference>
<dbReference type="SMART" id="SM00382">
    <property type="entry name" value="AAA"/>
    <property type="match status" value="1"/>
</dbReference>
<dbReference type="InterPro" id="IPR002078">
    <property type="entry name" value="Sigma_54_int"/>
</dbReference>
<evidence type="ECO:0000256" key="2">
    <source>
        <dbReference type="ARBA" id="ARBA00022840"/>
    </source>
</evidence>
<dbReference type="InterPro" id="IPR027417">
    <property type="entry name" value="P-loop_NTPase"/>
</dbReference>
<protein>
    <recommendedName>
        <fullName evidence="7">Sigma-54 factor interaction domain-containing protein</fullName>
    </recommendedName>
</protein>
<dbReference type="FunFam" id="3.40.50.300:FF:000006">
    <property type="entry name" value="DNA-binding transcriptional regulator NtrC"/>
    <property type="match status" value="1"/>
</dbReference>
<dbReference type="SUPFAM" id="SSF52540">
    <property type="entry name" value="P-loop containing nucleoside triphosphate hydrolases"/>
    <property type="match status" value="1"/>
</dbReference>
<evidence type="ECO:0000256" key="5">
    <source>
        <dbReference type="ARBA" id="ARBA00023159"/>
    </source>
</evidence>
<dbReference type="GO" id="GO:0003677">
    <property type="term" value="F:DNA binding"/>
    <property type="evidence" value="ECO:0007669"/>
    <property type="project" value="UniProtKB-KW"/>
</dbReference>
<dbReference type="AlphaFoldDB" id="A0A212J4P6"/>
<dbReference type="SMART" id="SM00065">
    <property type="entry name" value="GAF"/>
    <property type="match status" value="1"/>
</dbReference>
<accession>A0A212J4P6</accession>
<sequence length="743" mass="81749">MDIPSRIPPGRTPPAGFFTASASEMVKSTAIVWQEALLAASRVLPLQKDIPSLLRMLKNCCDPLMAFQRIHIVIAAPMQEKARLYMLDAHADRSAVSEQDLTPQQGLRQFWSQTEVACFEGEHLRREFPAIADLDQYRNASGCLFVPISTQGGCHCAMDFVKTDGSVFSDDSLVFFRVLAGVVTAAITAILCMDNVRQETEHLRRERDHFSILVDVTNTAIGTLEMNDMVAVVAGEIRRFFGIRDFALLLHETDDTFSFHCARPPQSTENPVLPAGTFSLSNSLLKRCHDINAPLLARQGDLARLSRKDPASEFILGNGNQAAGLFPLHFGQHCLGAMLLAHRHPDVFTDESVSLLAQIASRVAIAVRNALDYTTISVQKNDLAQENLYLSEQIQSQSDMGVIIGQSDAIMRVLQQVDMVASSDSTVLLLGETGTGKELFAQAIHNRSPRKSKRMVKMNCAAVPAGLMESELFGHEKGAFTGAGAQRKGRFELAHGSTLMLDEVGDIPLELQPKLLRVLQSREIERLGGHKVISVDVRLVAATNRNLQEMVLDGTFRDDLFYRLNVFPIAIPPLRERREDIPLLAKHFTQQMARQMKKNITNIPSAALRWLCDQPWPGNVRELANVIERAVILSSGPSLNICPLEVPAPVAAISQRKQEASAPPAPAQPIRPVYTDAHHQPGETLSERDRIVAAILACNGVMAGSRGVAAMLGLKRTTLLSRMQRMGIDIKDVLETRGQSLPA</sequence>
<dbReference type="EMBL" id="FLUP01000001">
    <property type="protein sequence ID" value="SBV94145.1"/>
    <property type="molecule type" value="Genomic_DNA"/>
</dbReference>
<dbReference type="GO" id="GO:0006355">
    <property type="term" value="P:regulation of DNA-templated transcription"/>
    <property type="evidence" value="ECO:0007669"/>
    <property type="project" value="InterPro"/>
</dbReference>
<dbReference type="PROSITE" id="PS50045">
    <property type="entry name" value="SIGMA54_INTERACT_4"/>
    <property type="match status" value="1"/>
</dbReference>
<gene>
    <name evidence="8" type="ORF">KM92DES2_10491</name>
</gene>
<dbReference type="Gene3D" id="3.30.450.40">
    <property type="match status" value="1"/>
</dbReference>
<evidence type="ECO:0000256" key="3">
    <source>
        <dbReference type="ARBA" id="ARBA00023015"/>
    </source>
</evidence>
<keyword evidence="3" id="KW-0805">Transcription regulation</keyword>
<dbReference type="InterPro" id="IPR025662">
    <property type="entry name" value="Sigma_54_int_dom_ATP-bd_1"/>
</dbReference>